<dbReference type="Ensembl" id="ENSVURT00010027018.1">
    <property type="protein sequence ID" value="ENSVURP00010023741.1"/>
    <property type="gene ID" value="ENSVURG00010018192.1"/>
</dbReference>
<keyword evidence="11" id="KW-1185">Reference proteome</keyword>
<reference evidence="10" key="3">
    <citation type="submission" date="2025-09" db="UniProtKB">
        <authorList>
            <consortium name="Ensembl"/>
        </authorList>
    </citation>
    <scope>IDENTIFICATION</scope>
</reference>
<dbReference type="GO" id="GO:0007417">
    <property type="term" value="P:central nervous system development"/>
    <property type="evidence" value="ECO:0007669"/>
    <property type="project" value="UniProtKB-ARBA"/>
</dbReference>
<feature type="region of interest" description="Disordered" evidence="8">
    <location>
        <begin position="261"/>
        <end position="307"/>
    </location>
</feature>
<evidence type="ECO:0000313" key="11">
    <source>
        <dbReference type="Proteomes" id="UP000314987"/>
    </source>
</evidence>
<dbReference type="STRING" id="29139.ENSVURP00010023741"/>
<dbReference type="PROSITE" id="PS51818">
    <property type="entry name" value="HOMEO_PROSPERO"/>
    <property type="match status" value="1"/>
</dbReference>
<dbReference type="GO" id="GO:0031016">
    <property type="term" value="P:pancreas development"/>
    <property type="evidence" value="ECO:0007669"/>
    <property type="project" value="UniProtKB-ARBA"/>
</dbReference>
<comment type="subcellular location">
    <subcellularLocation>
        <location evidence="1">Nucleus</location>
    </subcellularLocation>
</comment>
<sequence length="603" mass="68536">MDPNFVFLSSKSQTYSHMGESMKEEGSSPSSRGCGQDSPIPWDQITVSNFVDSDWFCDEHIQAKRARVETIIQGMSLSPNPLMPSSNSREKDSRHPTEKSRENKRKQKLPQQQNPQGGEWSGVSRGNWKGESHHFKEQFQMLQQQLRHLQERLFQLSEHSALAQSQKDMGRKKDSLKHRNDSNCGHWAVGIDQYKDLKRNFAKGEKPKISEEESQSRAPWLITYEEKTLSEILKKELTGAVSQVVDSVLRKVLSKPSGYQTQLVNGIQGPGRDRKSGYSTATGNSSKDQLPMESSQNMAQSQAEAHMSALPLSMKKCSDSLGHLVNSRMTQKPYQDLPVNLAMTSHIQEKQILSQLLGYGQNGHWSYSPSQISSFQATSSPQSQDLSWATIKRQSSGMGQQRYPLPFTSNQVEGLALLQTVKLEHENLKTNTDVIPFSSVHIQEGLNPGHLKKAKLMFFFTRYPSSSLLKAYFPDVQFNRCITSQLIKWFSNFREFYYIQMEKFARQAISEGITNPNVLKVPRNSELFRTLNMHYNKGNDFEVPDQFLEIASLTLQEFFNAVTAGKDSEPSWKKPIYKIISKLDSDIPEIFKSSSCPQELLQN</sequence>
<dbReference type="RefSeq" id="XP_027700498.1">
    <property type="nucleotide sequence ID" value="XM_027844697.1"/>
</dbReference>
<feature type="compositionally biased region" description="Polar residues" evidence="8">
    <location>
        <begin position="7"/>
        <end position="16"/>
    </location>
</feature>
<dbReference type="OMA" id="YPIPPRM"/>
<dbReference type="FunFam" id="1.10.10.500:FF:000001">
    <property type="entry name" value="Prospero homeobox protein 1"/>
    <property type="match status" value="1"/>
</dbReference>
<keyword evidence="2" id="KW-0805">Transcription regulation</keyword>
<dbReference type="GO" id="GO:0035295">
    <property type="term" value="P:tube development"/>
    <property type="evidence" value="ECO:0007669"/>
    <property type="project" value="UniProtKB-ARBA"/>
</dbReference>
<dbReference type="GO" id="GO:0048646">
    <property type="term" value="P:anatomical structure formation involved in morphogenesis"/>
    <property type="evidence" value="ECO:0007669"/>
    <property type="project" value="UniProtKB-ARBA"/>
</dbReference>
<protein>
    <submittedName>
        <fullName evidence="10">Prospero homeobox 2</fullName>
    </submittedName>
</protein>
<keyword evidence="4" id="KW-0371">Homeobox</keyword>
<dbReference type="PANTHER" id="PTHR12198:SF5">
    <property type="entry name" value="PROSPERO HOMEOBOX PROTEIN 2"/>
    <property type="match status" value="1"/>
</dbReference>
<dbReference type="GeneTree" id="ENSGT00940000154790"/>
<evidence type="ECO:0000313" key="10">
    <source>
        <dbReference type="Ensembl" id="ENSVURP00010023741.1"/>
    </source>
</evidence>
<evidence type="ECO:0000256" key="1">
    <source>
        <dbReference type="ARBA" id="ARBA00004123"/>
    </source>
</evidence>
<dbReference type="GO" id="GO:0060836">
    <property type="term" value="P:lymphatic endothelial cell differentiation"/>
    <property type="evidence" value="ECO:0007669"/>
    <property type="project" value="UniProtKB-ARBA"/>
</dbReference>
<keyword evidence="3" id="KW-0238">DNA-binding</keyword>
<evidence type="ECO:0000256" key="6">
    <source>
        <dbReference type="ARBA" id="ARBA00023242"/>
    </source>
</evidence>
<dbReference type="InterPro" id="IPR039350">
    <property type="entry name" value="Prospero_homeodomain"/>
</dbReference>
<keyword evidence="5" id="KW-0804">Transcription</keyword>
<dbReference type="RefSeq" id="XP_027700497.1">
    <property type="nucleotide sequence ID" value="XM_027844696.1"/>
</dbReference>
<reference evidence="11" key="1">
    <citation type="submission" date="2018-12" db="EMBL/GenBank/DDBJ databases">
        <authorList>
            <person name="Yazar S."/>
        </authorList>
    </citation>
    <scope>NUCLEOTIDE SEQUENCE [LARGE SCALE GENOMIC DNA]</scope>
</reference>
<dbReference type="GO" id="GO:0005634">
    <property type="term" value="C:nucleus"/>
    <property type="evidence" value="ECO:0007669"/>
    <property type="project" value="UniProtKB-SubCell"/>
</dbReference>
<dbReference type="InterPro" id="IPR023082">
    <property type="entry name" value="Homeo_prospero_dom"/>
</dbReference>
<dbReference type="CTD" id="283571"/>
<gene>
    <name evidence="10" type="primary">PROX2</name>
</gene>
<dbReference type="GO" id="GO:0070365">
    <property type="term" value="P:hepatocyte differentiation"/>
    <property type="evidence" value="ECO:0007669"/>
    <property type="project" value="UniProtKB-ARBA"/>
</dbReference>
<dbReference type="GO" id="GO:0005737">
    <property type="term" value="C:cytoplasm"/>
    <property type="evidence" value="ECO:0007669"/>
    <property type="project" value="UniProtKB-ARBA"/>
</dbReference>
<keyword evidence="6" id="KW-0539">Nucleus</keyword>
<feature type="compositionally biased region" description="Low complexity" evidence="8">
    <location>
        <begin position="75"/>
        <end position="87"/>
    </location>
</feature>
<evidence type="ECO:0000256" key="5">
    <source>
        <dbReference type="ARBA" id="ARBA00023163"/>
    </source>
</evidence>
<dbReference type="Gene3D" id="1.10.10.500">
    <property type="entry name" value="Homeo-prospero domain"/>
    <property type="match status" value="1"/>
</dbReference>
<dbReference type="InterPro" id="IPR009057">
    <property type="entry name" value="Homeodomain-like_sf"/>
</dbReference>
<feature type="region of interest" description="Disordered" evidence="8">
    <location>
        <begin position="1"/>
        <end position="40"/>
    </location>
</feature>
<dbReference type="GO" id="GO:0000978">
    <property type="term" value="F:RNA polymerase II cis-regulatory region sequence-specific DNA binding"/>
    <property type="evidence" value="ECO:0007669"/>
    <property type="project" value="TreeGrafter"/>
</dbReference>
<proteinExistence type="predicted"/>
<evidence type="ECO:0000256" key="7">
    <source>
        <dbReference type="SAM" id="Coils"/>
    </source>
</evidence>
<evidence type="ECO:0000256" key="8">
    <source>
        <dbReference type="SAM" id="MobiDB-lite"/>
    </source>
</evidence>
<dbReference type="PANTHER" id="PTHR12198">
    <property type="entry name" value="HOMEOBOX PROTEIN PROSPERO/PROX-1/CEH-26"/>
    <property type="match status" value="1"/>
</dbReference>
<feature type="coiled-coil region" evidence="7">
    <location>
        <begin position="132"/>
        <end position="159"/>
    </location>
</feature>
<dbReference type="GeneID" id="114030035"/>
<evidence type="ECO:0000256" key="2">
    <source>
        <dbReference type="ARBA" id="ARBA00023015"/>
    </source>
</evidence>
<dbReference type="GO" id="GO:0045165">
    <property type="term" value="P:cell fate commitment"/>
    <property type="evidence" value="ECO:0007669"/>
    <property type="project" value="UniProtKB-ARBA"/>
</dbReference>
<dbReference type="GO" id="GO:0060059">
    <property type="term" value="P:embryonic retina morphogenesis in camera-type eye"/>
    <property type="evidence" value="ECO:0007669"/>
    <property type="project" value="UniProtKB-ARBA"/>
</dbReference>
<dbReference type="Pfam" id="PF05044">
    <property type="entry name" value="HPD"/>
    <property type="match status" value="1"/>
</dbReference>
<feature type="domain" description="Prospero" evidence="9">
    <location>
        <begin position="443"/>
        <end position="601"/>
    </location>
</feature>
<name>A0A4X2LPH8_VOMUR</name>
<evidence type="ECO:0000256" key="3">
    <source>
        <dbReference type="ARBA" id="ARBA00023125"/>
    </source>
</evidence>
<evidence type="ECO:0000256" key="4">
    <source>
        <dbReference type="ARBA" id="ARBA00023155"/>
    </source>
</evidence>
<dbReference type="SUPFAM" id="SSF46689">
    <property type="entry name" value="Homeodomain-like"/>
    <property type="match status" value="1"/>
</dbReference>
<keyword evidence="7" id="KW-0175">Coiled coil</keyword>
<dbReference type="Proteomes" id="UP000314987">
    <property type="component" value="Unassembled WGS sequence"/>
</dbReference>
<organism evidence="10 11">
    <name type="scientific">Vombatus ursinus</name>
    <name type="common">Common wombat</name>
    <dbReference type="NCBI Taxonomy" id="29139"/>
    <lineage>
        <taxon>Eukaryota</taxon>
        <taxon>Metazoa</taxon>
        <taxon>Chordata</taxon>
        <taxon>Craniata</taxon>
        <taxon>Vertebrata</taxon>
        <taxon>Euteleostomi</taxon>
        <taxon>Mammalia</taxon>
        <taxon>Metatheria</taxon>
        <taxon>Diprotodontia</taxon>
        <taxon>Vombatidae</taxon>
        <taxon>Vombatus</taxon>
    </lineage>
</organism>
<reference evidence="10" key="2">
    <citation type="submission" date="2025-08" db="UniProtKB">
        <authorList>
            <consortium name="Ensembl"/>
        </authorList>
    </citation>
    <scope>IDENTIFICATION</scope>
</reference>
<dbReference type="InterPro" id="IPR037131">
    <property type="entry name" value="Homeo_prospero_dom_sf"/>
</dbReference>
<accession>A0A4X2LPH8</accession>
<dbReference type="AlphaFoldDB" id="A0A4X2LPH8"/>
<dbReference type="GO" id="GO:0000981">
    <property type="term" value="F:DNA-binding transcription factor activity, RNA polymerase II-specific"/>
    <property type="evidence" value="ECO:0007669"/>
    <property type="project" value="TreeGrafter"/>
</dbReference>
<feature type="compositionally biased region" description="Basic and acidic residues" evidence="8">
    <location>
        <begin position="88"/>
        <end position="101"/>
    </location>
</feature>
<feature type="compositionally biased region" description="Polar residues" evidence="8">
    <location>
        <begin position="277"/>
        <end position="303"/>
    </location>
</feature>
<dbReference type="RefSeq" id="XP_027700499.1">
    <property type="nucleotide sequence ID" value="XM_027844698.1"/>
</dbReference>
<feature type="region of interest" description="Disordered" evidence="8">
    <location>
        <begin position="75"/>
        <end position="129"/>
    </location>
</feature>
<dbReference type="OrthoDB" id="10038576at2759"/>
<evidence type="ECO:0000259" key="9">
    <source>
        <dbReference type="PROSITE" id="PS51818"/>
    </source>
</evidence>
<dbReference type="GO" id="GO:0070309">
    <property type="term" value="P:lens fiber cell morphogenesis"/>
    <property type="evidence" value="ECO:0007669"/>
    <property type="project" value="UniProtKB-ARBA"/>
</dbReference>